<accession>A0AAU9UUS2</accession>
<comment type="caution">
    <text evidence="2">The sequence shown here is derived from an EMBL/GenBank/DDBJ whole genome shotgun (WGS) entry which is preliminary data.</text>
</comment>
<feature type="region of interest" description="Disordered" evidence="1">
    <location>
        <begin position="1"/>
        <end position="80"/>
    </location>
</feature>
<dbReference type="EMBL" id="CAKOGL010000024">
    <property type="protein sequence ID" value="CAH2101807.1"/>
    <property type="molecule type" value="Genomic_DNA"/>
</dbReference>
<sequence length="466" mass="51584">MDLDRPPDPPDTGDPDGQRDSESSSQQIVRKRPATDSSSDPSSKKTIVHPSTASPSIQSLYTHPSFSEGPKSYSDDDKGPFIVHVSRETSDPASGTTIRALKFGQFLHTHKITSIVKDGVKNVGRNKISVEFSAAQAANNFLKNPVLEMCKYKASVPTYNITRMGLIKGIPVDWSMEELVESLELPSGCGAVMKARRLNRKNIQEGSVSWIPTQSVVLTFRGQILPNRIFSFHTSLPVETYNLPTIQCLNCCRFGHIKSQCRSKPRCYKCSQEHTGDSCNITKENATCLHCSGRHFTTQKDCPEYLRQIKIKSDMSQDNISYMEASSRYPPVRRSYAEIAKEMFTPPPYIPTSSTQSPSSPNRSYRKTVTHTPRPRADLGKGYDKQAHQSIVDVSPSTLPNGCALNNHYSTSPSPSNNLLENLVQMVHSIVTTCSDIPLPSNVAVLVSQIYHTVNNGSNQLSSMEL</sequence>
<evidence type="ECO:0000313" key="2">
    <source>
        <dbReference type="EMBL" id="CAH2101807.1"/>
    </source>
</evidence>
<gene>
    <name evidence="2" type="ORF">EEDITHA_LOCUS16524</name>
</gene>
<feature type="compositionally biased region" description="Low complexity" evidence="1">
    <location>
        <begin position="35"/>
        <end position="45"/>
    </location>
</feature>
<dbReference type="Proteomes" id="UP001153954">
    <property type="component" value="Unassembled WGS sequence"/>
</dbReference>
<feature type="compositionally biased region" description="Polar residues" evidence="1">
    <location>
        <begin position="49"/>
        <end position="65"/>
    </location>
</feature>
<dbReference type="AlphaFoldDB" id="A0AAU9UUS2"/>
<name>A0AAU9UUS2_EUPED</name>
<organism evidence="2 3">
    <name type="scientific">Euphydryas editha</name>
    <name type="common">Edith's checkerspot</name>
    <dbReference type="NCBI Taxonomy" id="104508"/>
    <lineage>
        <taxon>Eukaryota</taxon>
        <taxon>Metazoa</taxon>
        <taxon>Ecdysozoa</taxon>
        <taxon>Arthropoda</taxon>
        <taxon>Hexapoda</taxon>
        <taxon>Insecta</taxon>
        <taxon>Pterygota</taxon>
        <taxon>Neoptera</taxon>
        <taxon>Endopterygota</taxon>
        <taxon>Lepidoptera</taxon>
        <taxon>Glossata</taxon>
        <taxon>Ditrysia</taxon>
        <taxon>Papilionoidea</taxon>
        <taxon>Nymphalidae</taxon>
        <taxon>Nymphalinae</taxon>
        <taxon>Euphydryas</taxon>
    </lineage>
</organism>
<feature type="region of interest" description="Disordered" evidence="1">
    <location>
        <begin position="347"/>
        <end position="382"/>
    </location>
</feature>
<protein>
    <recommendedName>
        <fullName evidence="4">Gag-like protein</fullName>
    </recommendedName>
</protein>
<keyword evidence="3" id="KW-1185">Reference proteome</keyword>
<proteinExistence type="predicted"/>
<evidence type="ECO:0000313" key="3">
    <source>
        <dbReference type="Proteomes" id="UP001153954"/>
    </source>
</evidence>
<reference evidence="2" key="1">
    <citation type="submission" date="2022-03" db="EMBL/GenBank/DDBJ databases">
        <authorList>
            <person name="Tunstrom K."/>
        </authorList>
    </citation>
    <scope>NUCLEOTIDE SEQUENCE</scope>
</reference>
<feature type="compositionally biased region" description="Low complexity" evidence="1">
    <location>
        <begin position="351"/>
        <end position="363"/>
    </location>
</feature>
<evidence type="ECO:0000256" key="1">
    <source>
        <dbReference type="SAM" id="MobiDB-lite"/>
    </source>
</evidence>
<evidence type="ECO:0008006" key="4">
    <source>
        <dbReference type="Google" id="ProtNLM"/>
    </source>
</evidence>